<dbReference type="SUPFAM" id="SSF54184">
    <property type="entry name" value="Penicillin-binding protein 2x (pbp-2x), c-terminal domain"/>
    <property type="match status" value="2"/>
</dbReference>
<evidence type="ECO:0000313" key="7">
    <source>
        <dbReference type="Proteomes" id="UP000184035"/>
    </source>
</evidence>
<dbReference type="RefSeq" id="WP_072897303.1">
    <property type="nucleotide sequence ID" value="NZ_FQVM01000028.1"/>
</dbReference>
<comment type="subcellular location">
    <subcellularLocation>
        <location evidence="1">Membrane</location>
    </subcellularLocation>
</comment>
<dbReference type="InterPro" id="IPR001460">
    <property type="entry name" value="PCN-bd_Tpept"/>
</dbReference>
<evidence type="ECO:0000313" key="6">
    <source>
        <dbReference type="EMBL" id="SHF05870.1"/>
    </source>
</evidence>
<sequence>MSKRIYRDNATIKKRMWVTVIFLLTIFLVLTCRLTYVMIFKGKELSKKAVEQWTSEVRIDARRGKILDRNGEELAVSANVYRIDFDLNSIRSYLKKNELNYEDIATKIAEAVDMETEDVVKKLDTRLPSGDVAGAATLLRRIEKDKADKVRDLNIKGVIVSPDTKRYYPNDNFLSHVLGSTNVDGKGLTGIELQYNDVLSGKPGVRMAEIDKRSDELPYTISTFTAPENGSDLILTIDEQIQFFAEKAADIALKDNKAKTVSVIVMDPNNGEILAMSNKPDFNPNTPYEGAENFEGKNSMDKLQKMWRNRSVSDSFEPGSIFKVITAIAGLEENVADKGETYVCGGSTTVQNRRIKCWKSGGHGTQSFSDILKNSCNVGLIQLGQSIGKEKLNEYIKKFGLGKKSGVDLPGEAKGIIKATKDITEIDLATISFGQTDTVNPIQFLTAFNAIANGGTLIQPHIMKEVVHTGENGEKVVEKNFKPKTEKVVSEEKTKILREYLERVVTEGSAKNTKIEGYTIGGKTGTAQKVNPENGTYEAGKYISSFVAMTPIDKPKITIMISIDEPSTGVYYAGQITTPIAKMLFTDIFNYYGENIPKDEVEEKKILIPDVRGMTIKDGKKLLIDSGLEFDIEGNGELITDINPKPGYSVKEGTKINLYSEETSNYNKDVVVPDFINKSKESTMKILESLGLKGKFEGNGTTIIEQSIKAYETVTKGTTIKFKLSEELGD</sequence>
<dbReference type="Pfam" id="PF03717">
    <property type="entry name" value="PBP_dimer"/>
    <property type="match status" value="1"/>
</dbReference>
<keyword evidence="4" id="KW-1133">Transmembrane helix</keyword>
<dbReference type="Gene3D" id="3.90.1310.10">
    <property type="entry name" value="Penicillin-binding protein 2a (Domain 2)"/>
    <property type="match status" value="1"/>
</dbReference>
<evidence type="ECO:0000256" key="1">
    <source>
        <dbReference type="ARBA" id="ARBA00004370"/>
    </source>
</evidence>
<dbReference type="Proteomes" id="UP000184035">
    <property type="component" value="Unassembled WGS sequence"/>
</dbReference>
<dbReference type="InterPro" id="IPR005543">
    <property type="entry name" value="PASTA_dom"/>
</dbReference>
<name>A0A1M4YJG8_9CLOT</name>
<dbReference type="CDD" id="cd06576">
    <property type="entry name" value="PASTA_Pbp2x-like_1"/>
    <property type="match status" value="1"/>
</dbReference>
<dbReference type="Gene3D" id="3.30.450.330">
    <property type="match status" value="1"/>
</dbReference>
<feature type="domain" description="PASTA" evidence="5">
    <location>
        <begin position="667"/>
        <end position="726"/>
    </location>
</feature>
<dbReference type="InterPro" id="IPR005311">
    <property type="entry name" value="PBP_dimer"/>
</dbReference>
<dbReference type="GO" id="GO:0071555">
    <property type="term" value="P:cell wall organization"/>
    <property type="evidence" value="ECO:0007669"/>
    <property type="project" value="TreeGrafter"/>
</dbReference>
<accession>A0A1M4YJG8</accession>
<dbReference type="Pfam" id="PF03793">
    <property type="entry name" value="PASTA"/>
    <property type="match status" value="2"/>
</dbReference>
<dbReference type="NCBIfam" id="TIGR02214">
    <property type="entry name" value="spoVD_pbp"/>
    <property type="match status" value="1"/>
</dbReference>
<evidence type="ECO:0000256" key="3">
    <source>
        <dbReference type="ARBA" id="ARBA00023136"/>
    </source>
</evidence>
<comment type="similarity">
    <text evidence="2">Belongs to the transpeptidase family.</text>
</comment>
<dbReference type="PROSITE" id="PS51178">
    <property type="entry name" value="PASTA"/>
    <property type="match status" value="2"/>
</dbReference>
<dbReference type="EMBL" id="FQVM01000028">
    <property type="protein sequence ID" value="SHF05870.1"/>
    <property type="molecule type" value="Genomic_DNA"/>
</dbReference>
<dbReference type="PANTHER" id="PTHR30627:SF1">
    <property type="entry name" value="PEPTIDOGLYCAN D,D-TRANSPEPTIDASE FTSI"/>
    <property type="match status" value="1"/>
</dbReference>
<dbReference type="SUPFAM" id="SSF56519">
    <property type="entry name" value="Penicillin binding protein dimerisation domain"/>
    <property type="match status" value="1"/>
</dbReference>
<dbReference type="InterPro" id="IPR050515">
    <property type="entry name" value="Beta-lactam/transpept"/>
</dbReference>
<organism evidence="6 7">
    <name type="scientific">Clostridium fallax</name>
    <dbReference type="NCBI Taxonomy" id="1533"/>
    <lineage>
        <taxon>Bacteria</taxon>
        <taxon>Bacillati</taxon>
        <taxon>Bacillota</taxon>
        <taxon>Clostridia</taxon>
        <taxon>Eubacteriales</taxon>
        <taxon>Clostridiaceae</taxon>
        <taxon>Clostridium</taxon>
    </lineage>
</organism>
<dbReference type="SMART" id="SM00740">
    <property type="entry name" value="PASTA"/>
    <property type="match status" value="2"/>
</dbReference>
<dbReference type="PANTHER" id="PTHR30627">
    <property type="entry name" value="PEPTIDOGLYCAN D,D-TRANSPEPTIDASE"/>
    <property type="match status" value="1"/>
</dbReference>
<dbReference type="Gene3D" id="3.40.710.10">
    <property type="entry name" value="DD-peptidase/beta-lactamase superfamily"/>
    <property type="match status" value="1"/>
</dbReference>
<reference evidence="6 7" key="1">
    <citation type="submission" date="2016-11" db="EMBL/GenBank/DDBJ databases">
        <authorList>
            <person name="Jaros S."/>
            <person name="Januszkiewicz K."/>
            <person name="Wedrychowicz H."/>
        </authorList>
    </citation>
    <scope>NUCLEOTIDE SEQUENCE [LARGE SCALE GENOMIC DNA]</scope>
    <source>
        <strain evidence="6 7">DSM 2631</strain>
    </source>
</reference>
<dbReference type="InterPro" id="IPR012338">
    <property type="entry name" value="Beta-lactam/transpept-like"/>
</dbReference>
<dbReference type="STRING" id="1533.SAMN05443638_12830"/>
<feature type="transmembrane region" description="Helical" evidence="4">
    <location>
        <begin position="20"/>
        <end position="39"/>
    </location>
</feature>
<dbReference type="SUPFAM" id="SSF56601">
    <property type="entry name" value="beta-lactamase/transpeptidase-like"/>
    <property type="match status" value="1"/>
</dbReference>
<dbReference type="CDD" id="cd06575">
    <property type="entry name" value="PASTA_Pbp2x-like_2"/>
    <property type="match status" value="1"/>
</dbReference>
<dbReference type="Gene3D" id="3.30.10.20">
    <property type="match status" value="1"/>
</dbReference>
<evidence type="ECO:0000256" key="4">
    <source>
        <dbReference type="SAM" id="Phobius"/>
    </source>
</evidence>
<evidence type="ECO:0000256" key="2">
    <source>
        <dbReference type="ARBA" id="ARBA00007171"/>
    </source>
</evidence>
<keyword evidence="7" id="KW-1185">Reference proteome</keyword>
<protein>
    <submittedName>
        <fullName evidence="6">Stage V sporulation protein D (Sporulation-specific penicillin-binding protein)</fullName>
    </submittedName>
</protein>
<dbReference type="InterPro" id="IPR036138">
    <property type="entry name" value="PBP_dimer_sf"/>
</dbReference>
<dbReference type="InterPro" id="IPR011927">
    <property type="entry name" value="SpoVD_pbp"/>
</dbReference>
<gene>
    <name evidence="6" type="ORF">SAMN05443638_12830</name>
</gene>
<feature type="domain" description="PASTA" evidence="5">
    <location>
        <begin position="602"/>
        <end position="662"/>
    </location>
</feature>
<keyword evidence="4" id="KW-0812">Transmembrane</keyword>
<dbReference type="AlphaFoldDB" id="A0A1M4YJG8"/>
<dbReference type="GO" id="GO:0008658">
    <property type="term" value="F:penicillin binding"/>
    <property type="evidence" value="ECO:0007669"/>
    <property type="project" value="InterPro"/>
</dbReference>
<dbReference type="GO" id="GO:0005886">
    <property type="term" value="C:plasma membrane"/>
    <property type="evidence" value="ECO:0007669"/>
    <property type="project" value="TreeGrafter"/>
</dbReference>
<keyword evidence="3 4" id="KW-0472">Membrane</keyword>
<dbReference type="OrthoDB" id="9804124at2"/>
<evidence type="ECO:0000259" key="5">
    <source>
        <dbReference type="PROSITE" id="PS51178"/>
    </source>
</evidence>
<proteinExistence type="inferred from homology"/>
<dbReference type="Pfam" id="PF00905">
    <property type="entry name" value="Transpeptidase"/>
    <property type="match status" value="1"/>
</dbReference>